<evidence type="ECO:0000313" key="1">
    <source>
        <dbReference type="EMBL" id="SHF67894.1"/>
    </source>
</evidence>
<evidence type="ECO:0008006" key="3">
    <source>
        <dbReference type="Google" id="ProtNLM"/>
    </source>
</evidence>
<keyword evidence="2" id="KW-1185">Reference proteome</keyword>
<sequence length="263" mass="30117">MIDPESSKEIIKEAKAVVPEVYKDIAKPAAQEVGNVTGRTVKALLAPLRGMLWGWEQIEKIIEEGVKKRIENIPENKRKTPDPEIAVPAIESLRYTAQNETLREMYLNLLGNSMDSRKDKIVHPSFVELIKQMNSLDVKMFDKISKADGNYQKIFNPTITVKGQGKSFTNATPEWYAGWTLKNYSETEISSSFIRLSKFGLIELMFDRTAGKDGYEKIKNSRFLLDVLEKFKKLHPHMNLEISGTKSIFYLNDYGRQFKEACK</sequence>
<dbReference type="InterPro" id="IPR025506">
    <property type="entry name" value="Abi_alpha"/>
</dbReference>
<proteinExistence type="predicted"/>
<name>A0A1M5DLY6_SALEC</name>
<evidence type="ECO:0000313" key="2">
    <source>
        <dbReference type="Proteomes" id="UP000183945"/>
    </source>
</evidence>
<accession>A0A1M5DLY6</accession>
<gene>
    <name evidence="1" type="ORF">SAMN05444483_10218</name>
</gene>
<dbReference type="RefSeq" id="WP_072876919.1">
    <property type="nucleotide sequence ID" value="NZ_FQVT01000002.1"/>
</dbReference>
<organism evidence="1 2">
    <name type="scientific">Salegentibacter echinorum</name>
    <dbReference type="NCBI Taxonomy" id="1073325"/>
    <lineage>
        <taxon>Bacteria</taxon>
        <taxon>Pseudomonadati</taxon>
        <taxon>Bacteroidota</taxon>
        <taxon>Flavobacteriia</taxon>
        <taxon>Flavobacteriales</taxon>
        <taxon>Flavobacteriaceae</taxon>
        <taxon>Salegentibacter</taxon>
    </lineage>
</organism>
<dbReference type="OrthoDB" id="1347735at2"/>
<dbReference type="Proteomes" id="UP000183945">
    <property type="component" value="Unassembled WGS sequence"/>
</dbReference>
<dbReference type="Gene3D" id="3.30.110.190">
    <property type="match status" value="1"/>
</dbReference>
<dbReference type="Pfam" id="PF14337">
    <property type="entry name" value="Abi_alpha"/>
    <property type="match status" value="1"/>
</dbReference>
<dbReference type="AlphaFoldDB" id="A0A1M5DLY6"/>
<dbReference type="EMBL" id="FQVT01000002">
    <property type="protein sequence ID" value="SHF67894.1"/>
    <property type="molecule type" value="Genomic_DNA"/>
</dbReference>
<protein>
    <recommendedName>
        <fullName evidence="3">DUF4393 domain-containing protein</fullName>
    </recommendedName>
</protein>
<reference evidence="2" key="1">
    <citation type="submission" date="2016-11" db="EMBL/GenBank/DDBJ databases">
        <authorList>
            <person name="Varghese N."/>
            <person name="Submissions S."/>
        </authorList>
    </citation>
    <scope>NUCLEOTIDE SEQUENCE [LARGE SCALE GENOMIC DNA]</scope>
    <source>
        <strain evidence="2">DSM 24579</strain>
    </source>
</reference>